<evidence type="ECO:0000256" key="1">
    <source>
        <dbReference type="SAM" id="MobiDB-lite"/>
    </source>
</evidence>
<protein>
    <recommendedName>
        <fullName evidence="4">DUF3606 domain-containing protein</fullName>
    </recommendedName>
</protein>
<keyword evidence="3" id="KW-1185">Reference proteome</keyword>
<dbReference type="AlphaFoldDB" id="A0A2T4IPD2"/>
<feature type="region of interest" description="Disordered" evidence="1">
    <location>
        <begin position="1"/>
        <end position="23"/>
    </location>
</feature>
<evidence type="ECO:0000313" key="3">
    <source>
        <dbReference type="Proteomes" id="UP000240259"/>
    </source>
</evidence>
<dbReference type="Proteomes" id="UP000240259">
    <property type="component" value="Unassembled WGS sequence"/>
</dbReference>
<proteinExistence type="predicted"/>
<reference evidence="2 3" key="1">
    <citation type="submission" date="2018-03" db="EMBL/GenBank/DDBJ databases">
        <title>Genome sequence of the symbiotic type strain Mesorhizobium helmanticense CSLC115NT isolated from Lotus corniculatus nodules.</title>
        <authorList>
            <person name="Sannazzaro A.I."/>
            <person name="Torres Tejerizo G.A."/>
            <person name="Dip D."/>
            <person name="Caballero M."/>
            <person name="Pistorio M."/>
            <person name="Estrella M.J."/>
        </authorList>
    </citation>
    <scope>NUCLEOTIDE SEQUENCE [LARGE SCALE GENOMIC DNA]</scope>
    <source>
        <strain evidence="2 3">CSLC115N</strain>
    </source>
</reference>
<gene>
    <name evidence="2" type="ORF">C9427_25650</name>
</gene>
<evidence type="ECO:0000313" key="2">
    <source>
        <dbReference type="EMBL" id="PTE07516.1"/>
    </source>
</evidence>
<dbReference type="OrthoDB" id="8088491at2"/>
<dbReference type="EMBL" id="PZJX01000047">
    <property type="protein sequence ID" value="PTE07516.1"/>
    <property type="molecule type" value="Genomic_DNA"/>
</dbReference>
<sequence>MSGGFHREEATGMDNERGDLDRQKELQANALARETGVTMNEALALIELVGPHRGAMLRVAKIVQARKRGRTP</sequence>
<organism evidence="2 3">
    <name type="scientific">Mesorhizobium helmanticense</name>
    <dbReference type="NCBI Taxonomy" id="1776423"/>
    <lineage>
        <taxon>Bacteria</taxon>
        <taxon>Pseudomonadati</taxon>
        <taxon>Pseudomonadota</taxon>
        <taxon>Alphaproteobacteria</taxon>
        <taxon>Hyphomicrobiales</taxon>
        <taxon>Phyllobacteriaceae</taxon>
        <taxon>Mesorhizobium</taxon>
    </lineage>
</organism>
<accession>A0A2T4IPD2</accession>
<evidence type="ECO:0008006" key="4">
    <source>
        <dbReference type="Google" id="ProtNLM"/>
    </source>
</evidence>
<name>A0A2T4IPD2_9HYPH</name>
<comment type="caution">
    <text evidence="2">The sequence shown here is derived from an EMBL/GenBank/DDBJ whole genome shotgun (WGS) entry which is preliminary data.</text>
</comment>